<keyword evidence="2" id="KW-1185">Reference proteome</keyword>
<evidence type="ECO:0000313" key="1">
    <source>
        <dbReference type="EMBL" id="KAJ9062390.1"/>
    </source>
</evidence>
<evidence type="ECO:0000313" key="2">
    <source>
        <dbReference type="Proteomes" id="UP001165960"/>
    </source>
</evidence>
<gene>
    <name evidence="1" type="ORF">DSO57_1011298</name>
</gene>
<proteinExistence type="predicted"/>
<comment type="caution">
    <text evidence="1">The sequence shown here is derived from an EMBL/GenBank/DDBJ whole genome shotgun (WGS) entry which is preliminary data.</text>
</comment>
<accession>A0ACC2SJE5</accession>
<protein>
    <submittedName>
        <fullName evidence="1">Uncharacterized protein</fullName>
    </submittedName>
</protein>
<dbReference type="EMBL" id="QTSX02005009">
    <property type="protein sequence ID" value="KAJ9062390.1"/>
    <property type="molecule type" value="Genomic_DNA"/>
</dbReference>
<sequence length="297" mass="32882">MPERPKRSRSLISYAEDVKESYFSDDSDEAFVPNKNSTKKKLKNDVKPSRVTKLNKNKSISSQEDIQIISLPSSPIQENNSLEAPSIDPLKLSNESIIEESDFFSGSDLTDIESDSEKYAKISRKLMVTETASQLAPFSESYEIHSQENDEVNVLDEVSSGEEKPDPVKILKLTEKSQDSTLENSPLHPSPSKINAKSFIPKQAFSQSPIPSTKEIHLIPKRSVSSIQSAPSHHRSKIATKDENLKTTITSSIISKPKPSSGTTSNVVASSKPRMRLPGTGLFYSSKLPSLHPKKDR</sequence>
<reference evidence="1" key="1">
    <citation type="submission" date="2022-04" db="EMBL/GenBank/DDBJ databases">
        <title>Genome of the entomopathogenic fungus Entomophthora muscae.</title>
        <authorList>
            <person name="Elya C."/>
            <person name="Lovett B.R."/>
            <person name="Lee E."/>
            <person name="Macias A.M."/>
            <person name="Hajek A.E."/>
            <person name="De Bivort B.L."/>
            <person name="Kasson M.T."/>
            <person name="De Fine Licht H.H."/>
            <person name="Stajich J.E."/>
        </authorList>
    </citation>
    <scope>NUCLEOTIDE SEQUENCE</scope>
    <source>
        <strain evidence="1">Berkeley</strain>
    </source>
</reference>
<dbReference type="Proteomes" id="UP001165960">
    <property type="component" value="Unassembled WGS sequence"/>
</dbReference>
<organism evidence="1 2">
    <name type="scientific">Entomophthora muscae</name>
    <dbReference type="NCBI Taxonomy" id="34485"/>
    <lineage>
        <taxon>Eukaryota</taxon>
        <taxon>Fungi</taxon>
        <taxon>Fungi incertae sedis</taxon>
        <taxon>Zoopagomycota</taxon>
        <taxon>Entomophthoromycotina</taxon>
        <taxon>Entomophthoromycetes</taxon>
        <taxon>Entomophthorales</taxon>
        <taxon>Entomophthoraceae</taxon>
        <taxon>Entomophthora</taxon>
    </lineage>
</organism>
<name>A0ACC2SJE5_9FUNG</name>